<dbReference type="OrthoDB" id="10033651at2759"/>
<evidence type="ECO:0000256" key="2">
    <source>
        <dbReference type="ARBA" id="ARBA00022670"/>
    </source>
</evidence>
<keyword evidence="3" id="KW-0378">Hydrolase</keyword>
<evidence type="ECO:0000256" key="1">
    <source>
        <dbReference type="ARBA" id="ARBA00005234"/>
    </source>
</evidence>
<gene>
    <name evidence="6" type="ORF">KFL_007120100</name>
</gene>
<dbReference type="AlphaFoldDB" id="A0A1Y1IQI1"/>
<dbReference type="Pfam" id="PF02902">
    <property type="entry name" value="Peptidase_C48"/>
    <property type="match status" value="1"/>
</dbReference>
<evidence type="ECO:0000256" key="4">
    <source>
        <dbReference type="SAM" id="MobiDB-lite"/>
    </source>
</evidence>
<evidence type="ECO:0000256" key="3">
    <source>
        <dbReference type="ARBA" id="ARBA00022801"/>
    </source>
</evidence>
<sequence>MYAFKRAPGTKSRARLRTRGTADPQRPLPFTLSGFNNRVYEQAQTLVETRDELHDIGAHVTVGAAPDQVTVLRGDLHTLHKDENISDGIVDGMCKLISDRGDCSAYPSTVYTMATHGQLGPLLNVNNEHVWRLNNSPRTMATKLAPYLFQNIAEAFNARRAPQGMRYAFMPINVANYHWTLVVYDAHNARLIGYDPLMNSMPDELSNVERILRDANVIQGPVQHVNGTDVPGQTDSTSCGPAIITYMIALMREALRLPPLYAHTVRTIRKYVACALLASSLGPAAGRNAVAAPAPRGRASPPRFQTWLHLEINIPELLLSKDEKSTRMPDVRDVASLAHPSGMWILGVVPGVARPMNYNTLEPLADDDALTFAAGDQRVAKSFRSWAAGILYDAGRPQPNIADFENLANLGTRRALEGSRALAAIVRSGFTEVHSVIRGAL</sequence>
<organism evidence="6 7">
    <name type="scientific">Klebsormidium nitens</name>
    <name type="common">Green alga</name>
    <name type="synonym">Ulothrix nitens</name>
    <dbReference type="NCBI Taxonomy" id="105231"/>
    <lineage>
        <taxon>Eukaryota</taxon>
        <taxon>Viridiplantae</taxon>
        <taxon>Streptophyta</taxon>
        <taxon>Klebsormidiophyceae</taxon>
        <taxon>Klebsormidiales</taxon>
        <taxon>Klebsormidiaceae</taxon>
        <taxon>Klebsormidium</taxon>
    </lineage>
</organism>
<protein>
    <recommendedName>
        <fullName evidence="5">Ubiquitin-like protease family profile domain-containing protein</fullName>
    </recommendedName>
</protein>
<comment type="similarity">
    <text evidence="1">Belongs to the peptidase C48 family.</text>
</comment>
<proteinExistence type="inferred from homology"/>
<dbReference type="GO" id="GO:0008234">
    <property type="term" value="F:cysteine-type peptidase activity"/>
    <property type="evidence" value="ECO:0007669"/>
    <property type="project" value="InterPro"/>
</dbReference>
<keyword evidence="7" id="KW-1185">Reference proteome</keyword>
<dbReference type="InterPro" id="IPR038765">
    <property type="entry name" value="Papain-like_cys_pep_sf"/>
</dbReference>
<dbReference type="InterPro" id="IPR003653">
    <property type="entry name" value="Peptidase_C48_C"/>
</dbReference>
<dbReference type="SUPFAM" id="SSF54001">
    <property type="entry name" value="Cysteine proteinases"/>
    <property type="match status" value="1"/>
</dbReference>
<dbReference type="Gene3D" id="3.40.395.10">
    <property type="entry name" value="Adenoviral Proteinase, Chain A"/>
    <property type="match status" value="1"/>
</dbReference>
<reference evidence="6 7" key="1">
    <citation type="journal article" date="2014" name="Nat. Commun.">
        <title>Klebsormidium flaccidum genome reveals primary factors for plant terrestrial adaptation.</title>
        <authorList>
            <person name="Hori K."/>
            <person name="Maruyama F."/>
            <person name="Fujisawa T."/>
            <person name="Togashi T."/>
            <person name="Yamamoto N."/>
            <person name="Seo M."/>
            <person name="Sato S."/>
            <person name="Yamada T."/>
            <person name="Mori H."/>
            <person name="Tajima N."/>
            <person name="Moriyama T."/>
            <person name="Ikeuchi M."/>
            <person name="Watanabe M."/>
            <person name="Wada H."/>
            <person name="Kobayashi K."/>
            <person name="Saito M."/>
            <person name="Masuda T."/>
            <person name="Sasaki-Sekimoto Y."/>
            <person name="Mashiguchi K."/>
            <person name="Awai K."/>
            <person name="Shimojima M."/>
            <person name="Masuda S."/>
            <person name="Iwai M."/>
            <person name="Nobusawa T."/>
            <person name="Narise T."/>
            <person name="Kondo S."/>
            <person name="Saito H."/>
            <person name="Sato R."/>
            <person name="Murakawa M."/>
            <person name="Ihara Y."/>
            <person name="Oshima-Yamada Y."/>
            <person name="Ohtaka K."/>
            <person name="Satoh M."/>
            <person name="Sonobe K."/>
            <person name="Ishii M."/>
            <person name="Ohtani R."/>
            <person name="Kanamori-Sato M."/>
            <person name="Honoki R."/>
            <person name="Miyazaki D."/>
            <person name="Mochizuki H."/>
            <person name="Umetsu J."/>
            <person name="Higashi K."/>
            <person name="Shibata D."/>
            <person name="Kamiya Y."/>
            <person name="Sato N."/>
            <person name="Nakamura Y."/>
            <person name="Tabata S."/>
            <person name="Ida S."/>
            <person name="Kurokawa K."/>
            <person name="Ohta H."/>
        </authorList>
    </citation>
    <scope>NUCLEOTIDE SEQUENCE [LARGE SCALE GENOMIC DNA]</scope>
    <source>
        <strain evidence="6 7">NIES-2285</strain>
    </source>
</reference>
<feature type="domain" description="Ubiquitin-like protease family profile" evidence="5">
    <location>
        <begin position="69"/>
        <end position="250"/>
    </location>
</feature>
<evidence type="ECO:0000259" key="5">
    <source>
        <dbReference type="PROSITE" id="PS50600"/>
    </source>
</evidence>
<name>A0A1Y1IQI1_KLENI</name>
<feature type="region of interest" description="Disordered" evidence="4">
    <location>
        <begin position="1"/>
        <end position="27"/>
    </location>
</feature>
<keyword evidence="2" id="KW-0645">Protease</keyword>
<evidence type="ECO:0000313" key="6">
    <source>
        <dbReference type="EMBL" id="GAQ91006.1"/>
    </source>
</evidence>
<evidence type="ECO:0000313" key="7">
    <source>
        <dbReference type="Proteomes" id="UP000054558"/>
    </source>
</evidence>
<dbReference type="EMBL" id="DF237661">
    <property type="protein sequence ID" value="GAQ91006.1"/>
    <property type="molecule type" value="Genomic_DNA"/>
</dbReference>
<dbReference type="GO" id="GO:0006508">
    <property type="term" value="P:proteolysis"/>
    <property type="evidence" value="ECO:0007669"/>
    <property type="project" value="UniProtKB-KW"/>
</dbReference>
<dbReference type="Proteomes" id="UP000054558">
    <property type="component" value="Unassembled WGS sequence"/>
</dbReference>
<accession>A0A1Y1IQI1</accession>
<dbReference type="PROSITE" id="PS50600">
    <property type="entry name" value="ULP_PROTEASE"/>
    <property type="match status" value="1"/>
</dbReference>